<evidence type="ECO:0000256" key="6">
    <source>
        <dbReference type="SAM" id="MobiDB-lite"/>
    </source>
</evidence>
<dbReference type="RefSeq" id="XP_010248777.1">
    <property type="nucleotide sequence ID" value="XM_010250475.2"/>
</dbReference>
<gene>
    <name evidence="9" type="primary">LOC104591588</name>
</gene>
<evidence type="ECO:0000313" key="9">
    <source>
        <dbReference type="RefSeq" id="XP_010248777.1"/>
    </source>
</evidence>
<dbReference type="KEGG" id="nnu:104591588"/>
<accession>A0A1U7ZK96</accession>
<dbReference type="SMART" id="SM00356">
    <property type="entry name" value="ZnF_C3H1"/>
    <property type="match status" value="5"/>
</dbReference>
<feature type="domain" description="C3H1-type" evidence="7">
    <location>
        <begin position="195"/>
        <end position="223"/>
    </location>
</feature>
<feature type="zinc finger region" description="C3H1-type" evidence="5">
    <location>
        <begin position="195"/>
        <end position="223"/>
    </location>
</feature>
<dbReference type="Pfam" id="PF00642">
    <property type="entry name" value="zf-CCCH"/>
    <property type="match status" value="5"/>
</dbReference>
<dbReference type="InParanoid" id="A0A1U7ZK96"/>
<dbReference type="GO" id="GO:0003677">
    <property type="term" value="F:DNA binding"/>
    <property type="evidence" value="ECO:0007669"/>
    <property type="project" value="UniProtKB-KW"/>
</dbReference>
<feature type="domain" description="C3H1-type" evidence="7">
    <location>
        <begin position="90"/>
        <end position="118"/>
    </location>
</feature>
<dbReference type="SUPFAM" id="SSF90229">
    <property type="entry name" value="CCCH zinc finger"/>
    <property type="match status" value="5"/>
</dbReference>
<dbReference type="GO" id="GO:0008270">
    <property type="term" value="F:zinc ion binding"/>
    <property type="evidence" value="ECO:0007669"/>
    <property type="project" value="UniProtKB-KW"/>
</dbReference>
<feature type="compositionally biased region" description="Polar residues" evidence="6">
    <location>
        <begin position="121"/>
        <end position="135"/>
    </location>
</feature>
<feature type="region of interest" description="Disordered" evidence="6">
    <location>
        <begin position="1"/>
        <end position="35"/>
    </location>
</feature>
<keyword evidence="1 5" id="KW-0479">Metal-binding</keyword>
<dbReference type="OMA" id="ETNVYMH"/>
<feature type="zinc finger region" description="C3H1-type" evidence="5">
    <location>
        <begin position="90"/>
        <end position="118"/>
    </location>
</feature>
<name>A0A1U7ZK96_NELNU</name>
<dbReference type="FunCoup" id="A0A1U7ZK96">
    <property type="interactions" value="1737"/>
</dbReference>
<keyword evidence="4" id="KW-0238">DNA-binding</keyword>
<evidence type="ECO:0000256" key="4">
    <source>
        <dbReference type="ARBA" id="ARBA00023125"/>
    </source>
</evidence>
<keyword evidence="3 5" id="KW-0862">Zinc</keyword>
<feature type="compositionally biased region" description="Basic and acidic residues" evidence="6">
    <location>
        <begin position="136"/>
        <end position="147"/>
    </location>
</feature>
<proteinExistence type="predicted"/>
<feature type="region of interest" description="Disordered" evidence="6">
    <location>
        <begin position="119"/>
        <end position="151"/>
    </location>
</feature>
<dbReference type="GeneID" id="104591588"/>
<evidence type="ECO:0000256" key="1">
    <source>
        <dbReference type="ARBA" id="ARBA00022723"/>
    </source>
</evidence>
<evidence type="ECO:0000256" key="2">
    <source>
        <dbReference type="ARBA" id="ARBA00022771"/>
    </source>
</evidence>
<dbReference type="Proteomes" id="UP000189703">
    <property type="component" value="Unplaced"/>
</dbReference>
<dbReference type="InterPro" id="IPR000571">
    <property type="entry name" value="Znf_CCCH"/>
</dbReference>
<feature type="compositionally biased region" description="Polar residues" evidence="6">
    <location>
        <begin position="251"/>
        <end position="265"/>
    </location>
</feature>
<dbReference type="PANTHER" id="PTHR12506:SF20">
    <property type="entry name" value="ZINC FINGER CCCH DOMAIN-CONTAINING PROTEIN 67"/>
    <property type="match status" value="1"/>
</dbReference>
<dbReference type="GO" id="GO:0003729">
    <property type="term" value="F:mRNA binding"/>
    <property type="evidence" value="ECO:0000318"/>
    <property type="project" value="GO_Central"/>
</dbReference>
<feature type="domain" description="C3H1-type" evidence="7">
    <location>
        <begin position="337"/>
        <end position="365"/>
    </location>
</feature>
<dbReference type="STRING" id="4432.A0A1U7ZK96"/>
<feature type="region of interest" description="Disordered" evidence="6">
    <location>
        <begin position="50"/>
        <end position="79"/>
    </location>
</feature>
<feature type="region of interest" description="Disordered" evidence="6">
    <location>
        <begin position="237"/>
        <end position="265"/>
    </location>
</feature>
<feature type="compositionally biased region" description="Low complexity" evidence="6">
    <location>
        <begin position="238"/>
        <end position="249"/>
    </location>
</feature>
<organism evidence="8 9">
    <name type="scientific">Nelumbo nucifera</name>
    <name type="common">Sacred lotus</name>
    <dbReference type="NCBI Taxonomy" id="4432"/>
    <lineage>
        <taxon>Eukaryota</taxon>
        <taxon>Viridiplantae</taxon>
        <taxon>Streptophyta</taxon>
        <taxon>Embryophyta</taxon>
        <taxon>Tracheophyta</taxon>
        <taxon>Spermatophyta</taxon>
        <taxon>Magnoliopsida</taxon>
        <taxon>Proteales</taxon>
        <taxon>Nelumbonaceae</taxon>
        <taxon>Nelumbo</taxon>
    </lineage>
</organism>
<evidence type="ECO:0000256" key="3">
    <source>
        <dbReference type="ARBA" id="ARBA00022833"/>
    </source>
</evidence>
<dbReference type="PANTHER" id="PTHR12506">
    <property type="entry name" value="PROTEIN PHOSPHATASE RELATED"/>
    <property type="match status" value="1"/>
</dbReference>
<dbReference type="InterPro" id="IPR036855">
    <property type="entry name" value="Znf_CCCH_sf"/>
</dbReference>
<evidence type="ECO:0000259" key="7">
    <source>
        <dbReference type="PROSITE" id="PS50103"/>
    </source>
</evidence>
<keyword evidence="8" id="KW-1185">Reference proteome</keyword>
<feature type="zinc finger region" description="C3H1-type" evidence="5">
    <location>
        <begin position="149"/>
        <end position="177"/>
    </location>
</feature>
<feature type="zinc finger region" description="C3H1-type" evidence="5">
    <location>
        <begin position="383"/>
        <end position="411"/>
    </location>
</feature>
<evidence type="ECO:0000256" key="5">
    <source>
        <dbReference type="PROSITE-ProRule" id="PRU00723"/>
    </source>
</evidence>
<evidence type="ECO:0000313" key="8">
    <source>
        <dbReference type="Proteomes" id="UP000189703"/>
    </source>
</evidence>
<dbReference type="AlphaFoldDB" id="A0A1U7ZK96"/>
<protein>
    <submittedName>
        <fullName evidence="9">Zinc finger CCCH domain-containing protein 67 isoform X1</fullName>
    </submittedName>
</protein>
<sequence>MGDNEEVSVLKTEESPLGLLSSSPSSPSSSCVPDDVLSNTVAVETLEGEFQNLALEENTNTDNNNEDNENVGGDSDVKEEKINTFQYPQRSDEPDCSYYLRTGTCRYGSNCRFNHPIRWKNQASGSSDPPESVQVSKEREKENEGSPEKTGQTECKYYLRTGGCKFGKACRYSHPREKSVVGSPLELNFLGLPIRPGEKECPYYMRTGSCKYATNCRFHHPDPTAVGGSDPLSGYNRSGSVSLHSSGASQPALTSWSSPRTSNDSVPYMEASTPYVPVVLPPPRGVHANSEWNGYQAPVYPPERCIHPPSAMILNNPTKMVNPTTQQQTHGEEFPERPGQPECSYFMKTGDCKYRSACKYHHPKNRAPKSSVCTLSPMGLPLRPDQSICTHYNRYGICKFGPACKFDHPINCAPSTSSIVSTPSQPPSFGVSSSLDGCGNGGDALIQQSV</sequence>
<feature type="compositionally biased region" description="Low complexity" evidence="6">
    <location>
        <begin position="15"/>
        <end position="30"/>
    </location>
</feature>
<dbReference type="PROSITE" id="PS50103">
    <property type="entry name" value="ZF_C3H1"/>
    <property type="match status" value="5"/>
</dbReference>
<dbReference type="eggNOG" id="KOG1677">
    <property type="taxonomic scope" value="Eukaryota"/>
</dbReference>
<dbReference type="Gene3D" id="2.30.30.1190">
    <property type="match status" value="1"/>
</dbReference>
<feature type="zinc finger region" description="C3H1-type" evidence="5">
    <location>
        <begin position="337"/>
        <end position="365"/>
    </location>
</feature>
<feature type="domain" description="C3H1-type" evidence="7">
    <location>
        <begin position="383"/>
        <end position="411"/>
    </location>
</feature>
<feature type="domain" description="C3H1-type" evidence="7">
    <location>
        <begin position="149"/>
        <end position="177"/>
    </location>
</feature>
<reference evidence="9" key="1">
    <citation type="submission" date="2025-08" db="UniProtKB">
        <authorList>
            <consortium name="RefSeq"/>
        </authorList>
    </citation>
    <scope>IDENTIFICATION</scope>
</reference>
<dbReference type="InterPro" id="IPR050974">
    <property type="entry name" value="Plant_ZF_CCCH"/>
</dbReference>
<keyword evidence="2 5" id="KW-0863">Zinc-finger</keyword>
<dbReference type="OrthoDB" id="411372at2759"/>
<dbReference type="Gene3D" id="4.10.1000.10">
    <property type="entry name" value="Zinc finger, CCCH-type"/>
    <property type="match status" value="2"/>
</dbReference>